<organism evidence="1 2">
    <name type="scientific">Bradyrhizobium zhanjiangense</name>
    <dbReference type="NCBI Taxonomy" id="1325107"/>
    <lineage>
        <taxon>Bacteria</taxon>
        <taxon>Pseudomonadati</taxon>
        <taxon>Pseudomonadota</taxon>
        <taxon>Alphaproteobacteria</taxon>
        <taxon>Hyphomicrobiales</taxon>
        <taxon>Nitrobacteraceae</taxon>
        <taxon>Bradyrhizobium</taxon>
    </lineage>
</organism>
<name>A0A4Q0SM43_9BRAD</name>
<sequence>ALRDDFAAVSSIEDKGYALPDQFVCDGISRLIVEIDVDDGDVEVIACGSAVRCIKVTKGSNDTRAVRFERYFQIVRQKILVLDDENTATV</sequence>
<accession>A0A4Q0SM43</accession>
<comment type="caution">
    <text evidence="1">The sequence shown here is derived from an EMBL/GenBank/DDBJ whole genome shotgun (WGS) entry which is preliminary data.</text>
</comment>
<gene>
    <name evidence="1" type="ORF">XH94_10940</name>
</gene>
<protein>
    <submittedName>
        <fullName evidence="1">Uncharacterized protein</fullName>
    </submittedName>
</protein>
<dbReference type="EMBL" id="LBJM01000031">
    <property type="protein sequence ID" value="RXH40853.1"/>
    <property type="molecule type" value="Genomic_DNA"/>
</dbReference>
<reference evidence="1 2" key="1">
    <citation type="submission" date="2015-04" db="EMBL/GenBank/DDBJ databases">
        <title>Comparative genomics of rhizobia nodulating Arachis hypogaea in China.</title>
        <authorList>
            <person name="Li Y."/>
        </authorList>
    </citation>
    <scope>NUCLEOTIDE SEQUENCE [LARGE SCALE GENOMIC DNA]</scope>
    <source>
        <strain evidence="1 2">CCBAU 51787</strain>
    </source>
</reference>
<evidence type="ECO:0000313" key="1">
    <source>
        <dbReference type="EMBL" id="RXH40853.1"/>
    </source>
</evidence>
<proteinExistence type="predicted"/>
<dbReference type="AlphaFoldDB" id="A0A4Q0SM43"/>
<feature type="non-terminal residue" evidence="1">
    <location>
        <position position="1"/>
    </location>
</feature>
<dbReference type="Proteomes" id="UP000290565">
    <property type="component" value="Unassembled WGS sequence"/>
</dbReference>
<evidence type="ECO:0000313" key="2">
    <source>
        <dbReference type="Proteomes" id="UP000290565"/>
    </source>
</evidence>